<dbReference type="InterPro" id="IPR007768">
    <property type="entry name" value="Suppressor_of_fused"/>
</dbReference>
<organism evidence="3 4">
    <name type="scientific">Brevibacillus agri</name>
    <dbReference type="NCBI Taxonomy" id="51101"/>
    <lineage>
        <taxon>Bacteria</taxon>
        <taxon>Bacillati</taxon>
        <taxon>Bacillota</taxon>
        <taxon>Bacilli</taxon>
        <taxon>Bacillales</taxon>
        <taxon>Paenibacillaceae</taxon>
        <taxon>Brevibacillus</taxon>
    </lineage>
</organism>
<dbReference type="PANTHER" id="PTHR10928:SF2">
    <property type="entry name" value="SUPPRESSOR OF FUSED HOMOLOG"/>
    <property type="match status" value="1"/>
</dbReference>
<name>A0A3M8AE96_9BACL</name>
<dbReference type="Pfam" id="PF05076">
    <property type="entry name" value="SUFU"/>
    <property type="match status" value="1"/>
</dbReference>
<keyword evidence="5" id="KW-1185">Reference proteome</keyword>
<dbReference type="GO" id="GO:0005737">
    <property type="term" value="C:cytoplasm"/>
    <property type="evidence" value="ECO:0007669"/>
    <property type="project" value="TreeGrafter"/>
</dbReference>
<dbReference type="InterPro" id="IPR037181">
    <property type="entry name" value="SUFU_N"/>
</dbReference>
<feature type="domain" description="Suppressor of fused-like" evidence="1">
    <location>
        <begin position="53"/>
        <end position="214"/>
    </location>
</feature>
<dbReference type="EMBL" id="RHHN01000084">
    <property type="protein sequence ID" value="RNB48865.1"/>
    <property type="molecule type" value="Genomic_DNA"/>
</dbReference>
<dbReference type="InterPro" id="IPR020941">
    <property type="entry name" value="SUFU-like_domain"/>
</dbReference>
<evidence type="ECO:0000313" key="5">
    <source>
        <dbReference type="Proteomes" id="UP000317180"/>
    </source>
</evidence>
<reference evidence="2 5" key="2">
    <citation type="submission" date="2019-06" db="EMBL/GenBank/DDBJ databases">
        <title>Whole genome shotgun sequence of Brevibacillus agri NBRC 15538.</title>
        <authorList>
            <person name="Hosoyama A."/>
            <person name="Uohara A."/>
            <person name="Ohji S."/>
            <person name="Ichikawa N."/>
        </authorList>
    </citation>
    <scope>NUCLEOTIDE SEQUENCE [LARGE SCALE GENOMIC DNA]</scope>
    <source>
        <strain evidence="2 5">NBRC 15538</strain>
    </source>
</reference>
<proteinExistence type="predicted"/>
<gene>
    <name evidence="2" type="ORF">BAG01nite_28540</name>
    <name evidence="3" type="ORF">EB820_23155</name>
</gene>
<sequence length="219" mass="25033">MTLEEYKQRASEQDDWAPGWDAIDEVFHQLYPAQEPAHYATNMVNRAMFGGDAYLDGFSIYQSPNGYKHILTYGMTELYTDEEAYGGEWSRWGYEMTIKLKEDSNEECMWAIDMLSNLARYTYTQKRFFEPNQFVAGNGTSIHIGTDSAITALLMVEDTEAKGIDTVHGRVEFLQLVGITQKELEALKDDPAQAETLIAAMKKDNPYLLTDMNRVQSYL</sequence>
<dbReference type="PANTHER" id="PTHR10928">
    <property type="entry name" value="SUPPRESSOR OF FUSED"/>
    <property type="match status" value="1"/>
</dbReference>
<dbReference type="OrthoDB" id="9023549at2"/>
<comment type="caution">
    <text evidence="3">The sequence shown here is derived from an EMBL/GenBank/DDBJ whole genome shotgun (WGS) entry which is preliminary data.</text>
</comment>
<evidence type="ECO:0000313" key="3">
    <source>
        <dbReference type="EMBL" id="RNB48865.1"/>
    </source>
</evidence>
<evidence type="ECO:0000313" key="4">
    <source>
        <dbReference type="Proteomes" id="UP000276178"/>
    </source>
</evidence>
<evidence type="ECO:0000313" key="2">
    <source>
        <dbReference type="EMBL" id="GED26752.1"/>
    </source>
</evidence>
<reference evidence="3 4" key="1">
    <citation type="submission" date="2018-10" db="EMBL/GenBank/DDBJ databases">
        <title>Phylogenomics of Brevibacillus.</title>
        <authorList>
            <person name="Dunlap C."/>
        </authorList>
    </citation>
    <scope>NUCLEOTIDE SEQUENCE [LARGE SCALE GENOMIC DNA]</scope>
    <source>
        <strain evidence="3 4">NRRL NRS 1219</strain>
    </source>
</reference>
<protein>
    <submittedName>
        <fullName evidence="3">Suppressor of fused domain protein</fullName>
    </submittedName>
</protein>
<dbReference type="EMBL" id="BJOD01000028">
    <property type="protein sequence ID" value="GED26752.1"/>
    <property type="molecule type" value="Genomic_DNA"/>
</dbReference>
<accession>A0A3M8AE96</accession>
<dbReference type="Proteomes" id="UP000317180">
    <property type="component" value="Unassembled WGS sequence"/>
</dbReference>
<dbReference type="Proteomes" id="UP000276178">
    <property type="component" value="Unassembled WGS sequence"/>
</dbReference>
<dbReference type="SUPFAM" id="SSF103359">
    <property type="entry name" value="Suppressor of Fused, N-terminal domain"/>
    <property type="match status" value="1"/>
</dbReference>
<dbReference type="RefSeq" id="WP_122953400.1">
    <property type="nucleotide sequence ID" value="NZ_BJOD01000028.1"/>
</dbReference>
<dbReference type="AlphaFoldDB" id="A0A3M8AE96"/>
<dbReference type="GeneID" id="82813128"/>
<evidence type="ECO:0000259" key="1">
    <source>
        <dbReference type="Pfam" id="PF05076"/>
    </source>
</evidence>